<evidence type="ECO:0000313" key="3">
    <source>
        <dbReference type="EMBL" id="PSL42871.1"/>
    </source>
</evidence>
<keyword evidence="1" id="KW-0472">Membrane</keyword>
<proteinExistence type="predicted"/>
<reference evidence="3 4" key="1">
    <citation type="submission" date="2018-03" db="EMBL/GenBank/DDBJ databases">
        <title>Genomic Encyclopedia of Archaeal and Bacterial Type Strains, Phase II (KMG-II): from individual species to whole genera.</title>
        <authorList>
            <person name="Goeker M."/>
        </authorList>
    </citation>
    <scope>NUCLEOTIDE SEQUENCE [LARGE SCALE GENOMIC DNA]</scope>
    <source>
        <strain evidence="3 4">DSM 24859</strain>
    </source>
</reference>
<name>A0A2P8H9J7_CHINA</name>
<dbReference type="OrthoDB" id="665374at2"/>
<feature type="domain" description="Bacterial Pleckstrin homology" evidence="2">
    <location>
        <begin position="61"/>
        <end position="157"/>
    </location>
</feature>
<evidence type="ECO:0000259" key="2">
    <source>
        <dbReference type="Pfam" id="PF10882"/>
    </source>
</evidence>
<keyword evidence="1" id="KW-1133">Transmembrane helix</keyword>
<sequence length="164" mass="18706">MRYAAKYDFLTKIITHGVIILTLILFAIAFNTFPKGLPVTIGPVALIIAIFLSWGYSPLYYEIKEDAIVIKRPLKNLSLPLKDIRNISMINQVDLGGSIRLFGSGGLFGYNGTFMSNKIGRYQMWCTNRETLILIEYKDKKILISPSEDFAFLNDATERMKHYK</sequence>
<evidence type="ECO:0000256" key="1">
    <source>
        <dbReference type="SAM" id="Phobius"/>
    </source>
</evidence>
<evidence type="ECO:0000313" key="4">
    <source>
        <dbReference type="Proteomes" id="UP000240971"/>
    </source>
</evidence>
<dbReference type="AlphaFoldDB" id="A0A2P8H9J7"/>
<accession>A0A2P8H9J7</accession>
<comment type="caution">
    <text evidence="3">The sequence shown here is derived from an EMBL/GenBank/DDBJ whole genome shotgun (WGS) entry which is preliminary data.</text>
</comment>
<organism evidence="3 4">
    <name type="scientific">Chitinophaga niastensis</name>
    <dbReference type="NCBI Taxonomy" id="536980"/>
    <lineage>
        <taxon>Bacteria</taxon>
        <taxon>Pseudomonadati</taxon>
        <taxon>Bacteroidota</taxon>
        <taxon>Chitinophagia</taxon>
        <taxon>Chitinophagales</taxon>
        <taxon>Chitinophagaceae</taxon>
        <taxon>Chitinophaga</taxon>
    </lineage>
</organism>
<protein>
    <submittedName>
        <fullName evidence="3">PH (Pleckstrin Homology) domain-containing protein</fullName>
    </submittedName>
</protein>
<keyword evidence="4" id="KW-1185">Reference proteome</keyword>
<dbReference type="Pfam" id="PF10882">
    <property type="entry name" value="bPH_5"/>
    <property type="match status" value="1"/>
</dbReference>
<dbReference type="InterPro" id="IPR027783">
    <property type="entry name" value="Bacterial_PH-related"/>
</dbReference>
<feature type="transmembrane region" description="Helical" evidence="1">
    <location>
        <begin position="9"/>
        <end position="30"/>
    </location>
</feature>
<gene>
    <name evidence="3" type="ORF">CLV51_11088</name>
</gene>
<dbReference type="Proteomes" id="UP000240971">
    <property type="component" value="Unassembled WGS sequence"/>
</dbReference>
<keyword evidence="1" id="KW-0812">Transmembrane</keyword>
<dbReference type="EMBL" id="PYAW01000010">
    <property type="protein sequence ID" value="PSL42871.1"/>
    <property type="molecule type" value="Genomic_DNA"/>
</dbReference>
<dbReference type="RefSeq" id="WP_106531323.1">
    <property type="nucleotide sequence ID" value="NZ_PYAW01000010.1"/>
</dbReference>
<feature type="transmembrane region" description="Helical" evidence="1">
    <location>
        <begin position="36"/>
        <end position="56"/>
    </location>
</feature>